<evidence type="ECO:0000256" key="8">
    <source>
        <dbReference type="ARBA" id="ARBA00022723"/>
    </source>
</evidence>
<proteinExistence type="inferred from homology"/>
<comment type="catalytic activity">
    <reaction evidence="1 10">
        <text>D-ribulose 5-phosphate = D-xylulose 5-phosphate</text>
        <dbReference type="Rhea" id="RHEA:13677"/>
        <dbReference type="ChEBI" id="CHEBI:57737"/>
        <dbReference type="ChEBI" id="CHEBI:58121"/>
        <dbReference type="EC" id="5.1.3.1"/>
    </reaction>
</comment>
<keyword evidence="9 10" id="KW-0413">Isomerase</keyword>
<comment type="similarity">
    <text evidence="6 10">Belongs to the ribulose-phosphate 3-epimerase family.</text>
</comment>
<comment type="cofactor">
    <cofactor evidence="3">
        <name>Co(2+)</name>
        <dbReference type="ChEBI" id="CHEBI:48828"/>
    </cofactor>
</comment>
<dbReference type="InterPro" id="IPR013785">
    <property type="entry name" value="Aldolase_TIM"/>
</dbReference>
<evidence type="ECO:0000256" key="5">
    <source>
        <dbReference type="ARBA" id="ARBA00001954"/>
    </source>
</evidence>
<evidence type="ECO:0000313" key="11">
    <source>
        <dbReference type="EMBL" id="KAK6631619.1"/>
    </source>
</evidence>
<dbReference type="InterPro" id="IPR011060">
    <property type="entry name" value="RibuloseP-bd_barrel"/>
</dbReference>
<dbReference type="PROSITE" id="PS01085">
    <property type="entry name" value="RIBUL_P_3_EPIMER_1"/>
    <property type="match status" value="1"/>
</dbReference>
<dbReference type="EMBL" id="JAWJWF010000006">
    <property type="protein sequence ID" value="KAK6631619.1"/>
    <property type="molecule type" value="Genomic_DNA"/>
</dbReference>
<name>A0ABR1AZ84_POLSC</name>
<dbReference type="PROSITE" id="PS01086">
    <property type="entry name" value="RIBUL_P_3_EPIMER_2"/>
    <property type="match status" value="1"/>
</dbReference>
<dbReference type="InterPro" id="IPR026019">
    <property type="entry name" value="Ribul_P_3_epim"/>
</dbReference>
<evidence type="ECO:0000256" key="6">
    <source>
        <dbReference type="ARBA" id="ARBA00009541"/>
    </source>
</evidence>
<comment type="caution">
    <text evidence="11">The sequence shown here is derived from an EMBL/GenBank/DDBJ whole genome shotgun (WGS) entry which is preliminary data.</text>
</comment>
<keyword evidence="12" id="KW-1185">Reference proteome</keyword>
<comment type="cofactor">
    <cofactor evidence="2">
        <name>Mn(2+)</name>
        <dbReference type="ChEBI" id="CHEBI:29035"/>
    </cofactor>
</comment>
<dbReference type="PIRSF" id="PIRSF001461">
    <property type="entry name" value="RPE"/>
    <property type="match status" value="1"/>
</dbReference>
<comment type="cofactor">
    <cofactor evidence="4">
        <name>Zn(2+)</name>
        <dbReference type="ChEBI" id="CHEBI:29105"/>
    </cofactor>
</comment>
<reference evidence="11 12" key="1">
    <citation type="submission" date="2023-09" db="EMBL/GenBank/DDBJ databases">
        <title>Genomes of two closely related lineages of the louse Polyplax serrata with different host specificities.</title>
        <authorList>
            <person name="Martinu J."/>
            <person name="Tarabai H."/>
            <person name="Stefka J."/>
            <person name="Hypsa V."/>
        </authorList>
    </citation>
    <scope>NUCLEOTIDE SEQUENCE [LARGE SCALE GENOMIC DNA]</scope>
    <source>
        <strain evidence="11">98ZLc_SE</strain>
    </source>
</reference>
<gene>
    <name evidence="11" type="ORF">RUM44_006148</name>
</gene>
<organism evidence="11 12">
    <name type="scientific">Polyplax serrata</name>
    <name type="common">Common mouse louse</name>
    <dbReference type="NCBI Taxonomy" id="468196"/>
    <lineage>
        <taxon>Eukaryota</taxon>
        <taxon>Metazoa</taxon>
        <taxon>Ecdysozoa</taxon>
        <taxon>Arthropoda</taxon>
        <taxon>Hexapoda</taxon>
        <taxon>Insecta</taxon>
        <taxon>Pterygota</taxon>
        <taxon>Neoptera</taxon>
        <taxon>Paraneoptera</taxon>
        <taxon>Psocodea</taxon>
        <taxon>Troctomorpha</taxon>
        <taxon>Phthiraptera</taxon>
        <taxon>Anoplura</taxon>
        <taxon>Polyplacidae</taxon>
        <taxon>Polyplax</taxon>
    </lineage>
</organism>
<evidence type="ECO:0000256" key="1">
    <source>
        <dbReference type="ARBA" id="ARBA00001782"/>
    </source>
</evidence>
<keyword evidence="8" id="KW-0479">Metal-binding</keyword>
<evidence type="ECO:0000256" key="9">
    <source>
        <dbReference type="ARBA" id="ARBA00023235"/>
    </source>
</evidence>
<evidence type="ECO:0000256" key="3">
    <source>
        <dbReference type="ARBA" id="ARBA00001941"/>
    </source>
</evidence>
<dbReference type="InterPro" id="IPR000056">
    <property type="entry name" value="Ribul_P_3_epim-like"/>
</dbReference>
<evidence type="ECO:0000256" key="10">
    <source>
        <dbReference type="PIRNR" id="PIRNR001461"/>
    </source>
</evidence>
<dbReference type="Pfam" id="PF00834">
    <property type="entry name" value="Ribul_P_3_epim"/>
    <property type="match status" value="1"/>
</dbReference>
<dbReference type="EC" id="5.1.3.1" evidence="7 10"/>
<evidence type="ECO:0000256" key="2">
    <source>
        <dbReference type="ARBA" id="ARBA00001936"/>
    </source>
</evidence>
<dbReference type="SUPFAM" id="SSF51366">
    <property type="entry name" value="Ribulose-phoshate binding barrel"/>
    <property type="match status" value="1"/>
</dbReference>
<dbReference type="Proteomes" id="UP001359485">
    <property type="component" value="Unassembled WGS sequence"/>
</dbReference>
<keyword evidence="10" id="KW-0119">Carbohydrate metabolism</keyword>
<accession>A0ABR1AZ84</accession>
<sequence>MENHLGVRHKALTSKIGPSVLCADLSRLYEESEKLLKSGADYLHLDVMDGNFVPNISFGNPVIKCLRSKITNAFFESHMMVANPLQWVESAADAGVNQYTFHVEPCDESQIHTVCRKIRECGMKVGLALKPATPVSVIESYIDIADLVLVMTVEPGFGGQKFMSNMMEKVKLLRKNHPGLDIEVDGGVGIGTVETCAQAGANWIVSGTAVTGSADPQSVIQQLKTVTDSHLRK</sequence>
<dbReference type="CDD" id="cd00429">
    <property type="entry name" value="RPE"/>
    <property type="match status" value="1"/>
</dbReference>
<dbReference type="NCBIfam" id="NF004076">
    <property type="entry name" value="PRK05581.1-4"/>
    <property type="match status" value="1"/>
</dbReference>
<comment type="cofactor">
    <cofactor evidence="5">
        <name>Fe(2+)</name>
        <dbReference type="ChEBI" id="CHEBI:29033"/>
    </cofactor>
</comment>
<dbReference type="Gene3D" id="3.20.20.70">
    <property type="entry name" value="Aldolase class I"/>
    <property type="match status" value="1"/>
</dbReference>
<dbReference type="HAMAP" id="MF_02227">
    <property type="entry name" value="RPE"/>
    <property type="match status" value="1"/>
</dbReference>
<dbReference type="NCBIfam" id="TIGR01163">
    <property type="entry name" value="rpe"/>
    <property type="match status" value="1"/>
</dbReference>
<dbReference type="PANTHER" id="PTHR11749">
    <property type="entry name" value="RIBULOSE-5-PHOSPHATE-3-EPIMERASE"/>
    <property type="match status" value="1"/>
</dbReference>
<protein>
    <recommendedName>
        <fullName evidence="7 10">Ribulose-phosphate 3-epimerase</fullName>
        <ecNumber evidence="7 10">5.1.3.1</ecNumber>
    </recommendedName>
</protein>
<evidence type="ECO:0000313" key="12">
    <source>
        <dbReference type="Proteomes" id="UP001359485"/>
    </source>
</evidence>
<evidence type="ECO:0000256" key="4">
    <source>
        <dbReference type="ARBA" id="ARBA00001947"/>
    </source>
</evidence>
<evidence type="ECO:0000256" key="7">
    <source>
        <dbReference type="ARBA" id="ARBA00013188"/>
    </source>
</evidence>